<evidence type="ECO:0000256" key="3">
    <source>
        <dbReference type="ARBA" id="ARBA00009347"/>
    </source>
</evidence>
<dbReference type="CDD" id="cd01158">
    <property type="entry name" value="SCAD_SBCAD"/>
    <property type="match status" value="1"/>
</dbReference>
<dbReference type="InterPro" id="IPR013786">
    <property type="entry name" value="AcylCoA_DH/ox_N"/>
</dbReference>
<dbReference type="PANTHER" id="PTHR43884:SF26">
    <property type="entry name" value="MEDIUM-CHAIN SPECIFIC ACYL-COA DEHYDROGENASE, MITOCHONDRIAL-LIKE PROTEIN-RELATED"/>
    <property type="match status" value="1"/>
</dbReference>
<evidence type="ECO:0000256" key="4">
    <source>
        <dbReference type="ARBA" id="ARBA00012046"/>
    </source>
</evidence>
<protein>
    <recommendedName>
        <fullName evidence="9">Short-chain specific acyl-CoA dehydrogenase, mitochondrial</fullName>
        <ecNumber evidence="4">1.3.8.1</ecNumber>
    </recommendedName>
    <alternativeName>
        <fullName evidence="8">Butyryl-CoA dehydrogenase</fullName>
    </alternativeName>
</protein>
<comment type="similarity">
    <text evidence="3 14">Belongs to the acyl-CoA dehydrogenase family.</text>
</comment>
<evidence type="ECO:0000256" key="2">
    <source>
        <dbReference type="ARBA" id="ARBA00005198"/>
    </source>
</evidence>
<dbReference type="InterPro" id="IPR009100">
    <property type="entry name" value="AcylCoA_DH/oxidase_NM_dom_sf"/>
</dbReference>
<dbReference type="PANTHER" id="PTHR43884">
    <property type="entry name" value="ACYL-COA DEHYDROGENASE"/>
    <property type="match status" value="1"/>
</dbReference>
<dbReference type="GO" id="GO:0033539">
    <property type="term" value="P:fatty acid beta-oxidation using acyl-CoA dehydrogenase"/>
    <property type="evidence" value="ECO:0007669"/>
    <property type="project" value="TreeGrafter"/>
</dbReference>
<evidence type="ECO:0000259" key="15">
    <source>
        <dbReference type="Pfam" id="PF00441"/>
    </source>
</evidence>
<evidence type="ECO:0000313" key="19">
    <source>
        <dbReference type="Proteomes" id="UP001431783"/>
    </source>
</evidence>
<reference evidence="18 19" key="1">
    <citation type="submission" date="2023-03" db="EMBL/GenBank/DDBJ databases">
        <title>Genome insight into feeding habits of ladybird beetles.</title>
        <authorList>
            <person name="Li H.-S."/>
            <person name="Huang Y.-H."/>
            <person name="Pang H."/>
        </authorList>
    </citation>
    <scope>NUCLEOTIDE SEQUENCE [LARGE SCALE GENOMIC DNA]</scope>
    <source>
        <strain evidence="18">SYSU_2023b</strain>
        <tissue evidence="18">Whole body</tissue>
    </source>
</reference>
<evidence type="ECO:0000256" key="14">
    <source>
        <dbReference type="RuleBase" id="RU362125"/>
    </source>
</evidence>
<evidence type="ECO:0000256" key="6">
    <source>
        <dbReference type="ARBA" id="ARBA00022827"/>
    </source>
</evidence>
<feature type="domain" description="Acyl-CoA dehydrogenase/oxidase C-terminal" evidence="15">
    <location>
        <begin position="249"/>
        <end position="398"/>
    </location>
</feature>
<dbReference type="GO" id="GO:0050660">
    <property type="term" value="F:flavin adenine dinucleotide binding"/>
    <property type="evidence" value="ECO:0007669"/>
    <property type="project" value="InterPro"/>
</dbReference>
<comment type="function">
    <text evidence="10">Short-chain specific acyl-CoA dehydrogenase is one of the acyl-CoA dehydrogenases that catalyze the first step of mitochondrial fatty acid beta-oxidation, an aerobic process breaking down fatty acids into acetyl-CoA and allowing the production of energy from fats. The first step of fatty acid beta-oxidation consists in the removal of one hydrogen from C-2 and C-3 of the straight-chain fatty acyl-CoA thioester, resulting in the formation of trans-2-enoyl-CoA. Among the different mitochondrial acyl-CoA dehydrogenases, short-chain specific acyl-CoA dehydrogenase acts specifically on acyl-CoAs with saturated 4 to 6 carbons long primary chains.</text>
</comment>
<dbReference type="EMBL" id="JARQZJ010000121">
    <property type="protein sequence ID" value="KAK9888124.1"/>
    <property type="molecule type" value="Genomic_DNA"/>
</dbReference>
<dbReference type="PROSITE" id="PS00072">
    <property type="entry name" value="ACYL_COA_DH_1"/>
    <property type="match status" value="1"/>
</dbReference>
<proteinExistence type="inferred from homology"/>
<dbReference type="GO" id="GO:0005739">
    <property type="term" value="C:mitochondrion"/>
    <property type="evidence" value="ECO:0007669"/>
    <property type="project" value="TreeGrafter"/>
</dbReference>
<dbReference type="InterPro" id="IPR046373">
    <property type="entry name" value="Acyl-CoA_Oxase/DH_mid-dom_sf"/>
</dbReference>
<evidence type="ECO:0000256" key="8">
    <source>
        <dbReference type="ARBA" id="ARBA00031895"/>
    </source>
</evidence>
<dbReference type="InterPro" id="IPR009075">
    <property type="entry name" value="AcylCo_DH/oxidase_C"/>
</dbReference>
<comment type="catalytic activity">
    <reaction evidence="13">
        <text>butanoyl-CoA + oxidized [electron-transfer flavoprotein] + H(+) = (2E)-butenoyl-CoA + reduced [electron-transfer flavoprotein]</text>
        <dbReference type="Rhea" id="RHEA:24004"/>
        <dbReference type="Rhea" id="RHEA-COMP:10685"/>
        <dbReference type="Rhea" id="RHEA-COMP:10686"/>
        <dbReference type="ChEBI" id="CHEBI:15378"/>
        <dbReference type="ChEBI" id="CHEBI:57332"/>
        <dbReference type="ChEBI" id="CHEBI:57371"/>
        <dbReference type="ChEBI" id="CHEBI:57692"/>
        <dbReference type="ChEBI" id="CHEBI:58307"/>
        <dbReference type="EC" id="1.3.8.1"/>
    </reaction>
    <physiologicalReaction direction="left-to-right" evidence="13">
        <dbReference type="Rhea" id="RHEA:24005"/>
    </physiologicalReaction>
</comment>
<evidence type="ECO:0000256" key="10">
    <source>
        <dbReference type="ARBA" id="ARBA00045387"/>
    </source>
</evidence>
<evidence type="ECO:0000256" key="13">
    <source>
        <dbReference type="ARBA" id="ARBA00050758"/>
    </source>
</evidence>
<dbReference type="FunFam" id="1.20.140.10:FF:000004">
    <property type="entry name" value="Acyl-CoA dehydrogenase FadE25"/>
    <property type="match status" value="1"/>
</dbReference>
<dbReference type="FunFam" id="2.40.110.10:FF:000001">
    <property type="entry name" value="Acyl-CoA dehydrogenase, mitochondrial"/>
    <property type="match status" value="1"/>
</dbReference>
<keyword evidence="7 14" id="KW-0560">Oxidoreductase</keyword>
<feature type="domain" description="Acyl-CoA dehydrogenase/oxidase N-terminal" evidence="17">
    <location>
        <begin position="28"/>
        <end position="138"/>
    </location>
</feature>
<dbReference type="Pfam" id="PF00441">
    <property type="entry name" value="Acyl-CoA_dh_1"/>
    <property type="match status" value="1"/>
</dbReference>
<dbReference type="Gene3D" id="1.10.540.10">
    <property type="entry name" value="Acyl-CoA dehydrogenase/oxidase, N-terminal domain"/>
    <property type="match status" value="1"/>
</dbReference>
<evidence type="ECO:0000313" key="18">
    <source>
        <dbReference type="EMBL" id="KAK9888124.1"/>
    </source>
</evidence>
<evidence type="ECO:0000259" key="16">
    <source>
        <dbReference type="Pfam" id="PF02770"/>
    </source>
</evidence>
<organism evidence="18 19">
    <name type="scientific">Henosepilachna vigintioctopunctata</name>
    <dbReference type="NCBI Taxonomy" id="420089"/>
    <lineage>
        <taxon>Eukaryota</taxon>
        <taxon>Metazoa</taxon>
        <taxon>Ecdysozoa</taxon>
        <taxon>Arthropoda</taxon>
        <taxon>Hexapoda</taxon>
        <taxon>Insecta</taxon>
        <taxon>Pterygota</taxon>
        <taxon>Neoptera</taxon>
        <taxon>Endopterygota</taxon>
        <taxon>Coleoptera</taxon>
        <taxon>Polyphaga</taxon>
        <taxon>Cucujiformia</taxon>
        <taxon>Coccinelloidea</taxon>
        <taxon>Coccinellidae</taxon>
        <taxon>Epilachninae</taxon>
        <taxon>Epilachnini</taxon>
        <taxon>Henosepilachna</taxon>
    </lineage>
</organism>
<feature type="domain" description="Acyl-CoA oxidase/dehydrogenase middle" evidence="16">
    <location>
        <begin position="142"/>
        <end position="237"/>
    </location>
</feature>
<gene>
    <name evidence="18" type="ORF">WA026_000396</name>
</gene>
<dbReference type="AlphaFoldDB" id="A0AAW1UYC5"/>
<keyword evidence="19" id="KW-1185">Reference proteome</keyword>
<evidence type="ECO:0000259" key="17">
    <source>
        <dbReference type="Pfam" id="PF02771"/>
    </source>
</evidence>
<keyword evidence="5 14" id="KW-0285">Flavoprotein</keyword>
<evidence type="ECO:0000256" key="12">
    <source>
        <dbReference type="ARBA" id="ARBA00049192"/>
    </source>
</evidence>
<evidence type="ECO:0000256" key="5">
    <source>
        <dbReference type="ARBA" id="ARBA00022630"/>
    </source>
</evidence>
<keyword evidence="6 14" id="KW-0274">FAD</keyword>
<comment type="pathway">
    <text evidence="2">Lipid metabolism; mitochondrial fatty acid beta-oxidation.</text>
</comment>
<dbReference type="Pfam" id="PF02770">
    <property type="entry name" value="Acyl-CoA_dh_M"/>
    <property type="match status" value="1"/>
</dbReference>
<sequence>MSSMKIQTIIKCCSKKFIRNFSLHRLPEEHSMLQKTCRDFVEAELKPFAAKLDKEHIFPKDQIKKLGELGLLSINVSEKWGGAGQDSLAMAVAVEEIARGCGGTATIVSVHNCLFVNLIDRCGTDDQKEKFLRPFTSGTLGCFALSEPGAGSDVGAISTTAVLDGDSYVLNGTKSWVTSGTEGKAAIIFATIDKKLKHKGITGFIVPMTTEGLSCGKKEDKLGIRASSTCNLILEDVRVPKENILGKPGEGFKMAMIQLDKARVGIAAQALGIAQSALDTAVDYSFQRKAFGQPINNLQAVKLRLGEMALKLESARLLVWRAAVLCDEPQRSTKESSMAKVAASEAATFVSHSAIQILGGMGYVADMPAERHYRDARITEIYAGVNDVQRQLIADAILKENH</sequence>
<dbReference type="EC" id="1.3.8.1" evidence="4"/>
<dbReference type="FunFam" id="1.10.540.10:FF:000002">
    <property type="entry name" value="Acyl-CoA dehydrogenase FadE19"/>
    <property type="match status" value="1"/>
</dbReference>
<dbReference type="InterPro" id="IPR006089">
    <property type="entry name" value="Acyl-CoA_DH_CS"/>
</dbReference>
<dbReference type="Pfam" id="PF02771">
    <property type="entry name" value="Acyl-CoA_dh_N"/>
    <property type="match status" value="1"/>
</dbReference>
<dbReference type="Proteomes" id="UP001431783">
    <property type="component" value="Unassembled WGS sequence"/>
</dbReference>
<evidence type="ECO:0000256" key="9">
    <source>
        <dbReference type="ARBA" id="ARBA00044204"/>
    </source>
</evidence>
<evidence type="ECO:0000256" key="1">
    <source>
        <dbReference type="ARBA" id="ARBA00001974"/>
    </source>
</evidence>
<dbReference type="PIRSF" id="PIRSF016578">
    <property type="entry name" value="HsaA"/>
    <property type="match status" value="1"/>
</dbReference>
<dbReference type="SUPFAM" id="SSF47203">
    <property type="entry name" value="Acyl-CoA dehydrogenase C-terminal domain-like"/>
    <property type="match status" value="1"/>
</dbReference>
<dbReference type="GO" id="GO:0016937">
    <property type="term" value="F:short-chain fatty acyl-CoA dehydrogenase activity"/>
    <property type="evidence" value="ECO:0007669"/>
    <property type="project" value="UniProtKB-EC"/>
</dbReference>
<comment type="catalytic activity">
    <reaction evidence="11">
        <text>pentanoyl-CoA + oxidized [electron-transfer flavoprotein] + H(+) = (2E)-pentenoyl-CoA + reduced [electron-transfer flavoprotein]</text>
        <dbReference type="Rhea" id="RHEA:43456"/>
        <dbReference type="Rhea" id="RHEA-COMP:10685"/>
        <dbReference type="Rhea" id="RHEA-COMP:10686"/>
        <dbReference type="ChEBI" id="CHEBI:15378"/>
        <dbReference type="ChEBI" id="CHEBI:57389"/>
        <dbReference type="ChEBI" id="CHEBI:57692"/>
        <dbReference type="ChEBI" id="CHEBI:58307"/>
        <dbReference type="ChEBI" id="CHEBI:86160"/>
    </reaction>
    <physiologicalReaction direction="left-to-right" evidence="11">
        <dbReference type="Rhea" id="RHEA:43457"/>
    </physiologicalReaction>
</comment>
<comment type="cofactor">
    <cofactor evidence="1 14">
        <name>FAD</name>
        <dbReference type="ChEBI" id="CHEBI:57692"/>
    </cofactor>
</comment>
<evidence type="ECO:0000256" key="7">
    <source>
        <dbReference type="ARBA" id="ARBA00023002"/>
    </source>
</evidence>
<dbReference type="PROSITE" id="PS00073">
    <property type="entry name" value="ACYL_COA_DH_2"/>
    <property type="match status" value="1"/>
</dbReference>
<accession>A0AAW1UYC5</accession>
<dbReference type="InterPro" id="IPR037069">
    <property type="entry name" value="AcylCoA_DH/ox_N_sf"/>
</dbReference>
<comment type="caution">
    <text evidence="18">The sequence shown here is derived from an EMBL/GenBank/DDBJ whole genome shotgun (WGS) entry which is preliminary data.</text>
</comment>
<dbReference type="SUPFAM" id="SSF56645">
    <property type="entry name" value="Acyl-CoA dehydrogenase NM domain-like"/>
    <property type="match status" value="1"/>
</dbReference>
<comment type="catalytic activity">
    <reaction evidence="12">
        <text>hexanoyl-CoA + oxidized [electron-transfer flavoprotein] + H(+) = (2E)-hexenoyl-CoA + reduced [electron-transfer flavoprotein]</text>
        <dbReference type="Rhea" id="RHEA:43464"/>
        <dbReference type="Rhea" id="RHEA-COMP:10685"/>
        <dbReference type="Rhea" id="RHEA-COMP:10686"/>
        <dbReference type="ChEBI" id="CHEBI:15378"/>
        <dbReference type="ChEBI" id="CHEBI:57692"/>
        <dbReference type="ChEBI" id="CHEBI:58307"/>
        <dbReference type="ChEBI" id="CHEBI:62077"/>
        <dbReference type="ChEBI" id="CHEBI:62620"/>
    </reaction>
    <physiologicalReaction direction="left-to-right" evidence="12">
        <dbReference type="Rhea" id="RHEA:43465"/>
    </physiologicalReaction>
</comment>
<dbReference type="InterPro" id="IPR006091">
    <property type="entry name" value="Acyl-CoA_Oxase/DH_mid-dom"/>
</dbReference>
<dbReference type="Gene3D" id="2.40.110.10">
    <property type="entry name" value="Butyryl-CoA Dehydrogenase, subunit A, domain 2"/>
    <property type="match status" value="1"/>
</dbReference>
<evidence type="ECO:0000256" key="11">
    <source>
        <dbReference type="ARBA" id="ARBA00048499"/>
    </source>
</evidence>
<dbReference type="Gene3D" id="1.20.140.10">
    <property type="entry name" value="Butyryl-CoA Dehydrogenase, subunit A, domain 3"/>
    <property type="match status" value="1"/>
</dbReference>
<name>A0AAW1UYC5_9CUCU</name>
<dbReference type="GO" id="GO:0046359">
    <property type="term" value="P:butyrate catabolic process"/>
    <property type="evidence" value="ECO:0007669"/>
    <property type="project" value="TreeGrafter"/>
</dbReference>
<dbReference type="InterPro" id="IPR036250">
    <property type="entry name" value="AcylCo_DH-like_C"/>
</dbReference>